<evidence type="ECO:0000313" key="3">
    <source>
        <dbReference type="Proteomes" id="UP001412067"/>
    </source>
</evidence>
<name>A0ABR2M9A8_9ASPA</name>
<accession>A0ABR2M9A8</accession>
<gene>
    <name evidence="2" type="ORF">KSP40_PGU011608</name>
</gene>
<dbReference type="EMBL" id="JBBWWR010000011">
    <property type="protein sequence ID" value="KAK8959753.1"/>
    <property type="molecule type" value="Genomic_DNA"/>
</dbReference>
<reference evidence="2 3" key="1">
    <citation type="journal article" date="2022" name="Nat. Plants">
        <title>Genomes of leafy and leafless Platanthera orchids illuminate the evolution of mycoheterotrophy.</title>
        <authorList>
            <person name="Li M.H."/>
            <person name="Liu K.W."/>
            <person name="Li Z."/>
            <person name="Lu H.C."/>
            <person name="Ye Q.L."/>
            <person name="Zhang D."/>
            <person name="Wang J.Y."/>
            <person name="Li Y.F."/>
            <person name="Zhong Z.M."/>
            <person name="Liu X."/>
            <person name="Yu X."/>
            <person name="Liu D.K."/>
            <person name="Tu X.D."/>
            <person name="Liu B."/>
            <person name="Hao Y."/>
            <person name="Liao X.Y."/>
            <person name="Jiang Y.T."/>
            <person name="Sun W.H."/>
            <person name="Chen J."/>
            <person name="Chen Y.Q."/>
            <person name="Ai Y."/>
            <person name="Zhai J.W."/>
            <person name="Wu S.S."/>
            <person name="Zhou Z."/>
            <person name="Hsiao Y.Y."/>
            <person name="Wu W.L."/>
            <person name="Chen Y.Y."/>
            <person name="Lin Y.F."/>
            <person name="Hsu J.L."/>
            <person name="Li C.Y."/>
            <person name="Wang Z.W."/>
            <person name="Zhao X."/>
            <person name="Zhong W.Y."/>
            <person name="Ma X.K."/>
            <person name="Ma L."/>
            <person name="Huang J."/>
            <person name="Chen G.Z."/>
            <person name="Huang M.Z."/>
            <person name="Huang L."/>
            <person name="Peng D.H."/>
            <person name="Luo Y.B."/>
            <person name="Zou S.Q."/>
            <person name="Chen S.P."/>
            <person name="Lan S."/>
            <person name="Tsai W.C."/>
            <person name="Van de Peer Y."/>
            <person name="Liu Z.J."/>
        </authorList>
    </citation>
    <scope>NUCLEOTIDE SEQUENCE [LARGE SCALE GENOMIC DNA]</scope>
    <source>
        <strain evidence="2">Lor288</strain>
    </source>
</reference>
<evidence type="ECO:0000313" key="2">
    <source>
        <dbReference type="EMBL" id="KAK8959753.1"/>
    </source>
</evidence>
<protein>
    <submittedName>
        <fullName evidence="2">Uncharacterized protein</fullName>
    </submittedName>
</protein>
<keyword evidence="3" id="KW-1185">Reference proteome</keyword>
<evidence type="ECO:0000256" key="1">
    <source>
        <dbReference type="SAM" id="MobiDB-lite"/>
    </source>
</evidence>
<proteinExistence type="predicted"/>
<organism evidence="2 3">
    <name type="scientific">Platanthera guangdongensis</name>
    <dbReference type="NCBI Taxonomy" id="2320717"/>
    <lineage>
        <taxon>Eukaryota</taxon>
        <taxon>Viridiplantae</taxon>
        <taxon>Streptophyta</taxon>
        <taxon>Embryophyta</taxon>
        <taxon>Tracheophyta</taxon>
        <taxon>Spermatophyta</taxon>
        <taxon>Magnoliopsida</taxon>
        <taxon>Liliopsida</taxon>
        <taxon>Asparagales</taxon>
        <taxon>Orchidaceae</taxon>
        <taxon>Orchidoideae</taxon>
        <taxon>Orchideae</taxon>
        <taxon>Orchidinae</taxon>
        <taxon>Platanthera</taxon>
    </lineage>
</organism>
<feature type="region of interest" description="Disordered" evidence="1">
    <location>
        <begin position="1"/>
        <end position="27"/>
    </location>
</feature>
<dbReference type="Proteomes" id="UP001412067">
    <property type="component" value="Unassembled WGS sequence"/>
</dbReference>
<comment type="caution">
    <text evidence="2">The sequence shown here is derived from an EMBL/GenBank/DDBJ whole genome shotgun (WGS) entry which is preliminary data.</text>
</comment>
<sequence length="67" mass="7391">MRSLTGRTFRQLGHESGRSTSTHKRVLNSTEESIPIAIKELLVGGISKTVVAPLERAKILVQEAYDL</sequence>